<keyword evidence="3" id="KW-1185">Reference proteome</keyword>
<evidence type="ECO:0000313" key="3">
    <source>
        <dbReference type="Proteomes" id="UP000191518"/>
    </source>
</evidence>
<dbReference type="AlphaFoldDB" id="A0A1V6REK0"/>
<organism evidence="2 3">
    <name type="scientific">Penicillium vulpinum</name>
    <dbReference type="NCBI Taxonomy" id="29845"/>
    <lineage>
        <taxon>Eukaryota</taxon>
        <taxon>Fungi</taxon>
        <taxon>Dikarya</taxon>
        <taxon>Ascomycota</taxon>
        <taxon>Pezizomycotina</taxon>
        <taxon>Eurotiomycetes</taxon>
        <taxon>Eurotiomycetidae</taxon>
        <taxon>Eurotiales</taxon>
        <taxon>Aspergillaceae</taxon>
        <taxon>Penicillium</taxon>
    </lineage>
</organism>
<sequence>MGNLYQKILTDIADPRLGKDLAKAILTWTACSFQPLSIDEIHRVIKLDINNSIDDVERSINTCCRNIIYVDNQKKARLINSTARDFLLRQTSVPNQVKCAQATYSGVSSKPRRSPHSEIMHACKFVFNHLSLVRSTDDDIFITLSKSPMSPNILSLIEYLARHRDLQLVFHVGKAIDNVLAQHFQHTPLIGLKKDLRFIQEWGNDKIHPVTT</sequence>
<reference evidence="3" key="1">
    <citation type="journal article" date="2017" name="Nat. Microbiol.">
        <title>Global analysis of biosynthetic gene clusters reveals vast potential of secondary metabolite production in Penicillium species.</title>
        <authorList>
            <person name="Nielsen J.C."/>
            <person name="Grijseels S."/>
            <person name="Prigent S."/>
            <person name="Ji B."/>
            <person name="Dainat J."/>
            <person name="Nielsen K.F."/>
            <person name="Frisvad J.C."/>
            <person name="Workman M."/>
            <person name="Nielsen J."/>
        </authorList>
    </citation>
    <scope>NUCLEOTIDE SEQUENCE [LARGE SCALE GENOMIC DNA]</scope>
    <source>
        <strain evidence="3">IBT 29486</strain>
    </source>
</reference>
<evidence type="ECO:0000259" key="1">
    <source>
        <dbReference type="Pfam" id="PF22939"/>
    </source>
</evidence>
<dbReference type="Proteomes" id="UP000191518">
    <property type="component" value="Unassembled WGS sequence"/>
</dbReference>
<proteinExistence type="predicted"/>
<gene>
    <name evidence="2" type="ORF">PENVUL_c056G04870</name>
</gene>
<accession>A0A1V6REK0</accession>
<dbReference type="EMBL" id="MDYP01000056">
    <property type="protein sequence ID" value="OQE00211.1"/>
    <property type="molecule type" value="Genomic_DNA"/>
</dbReference>
<name>A0A1V6REK0_9EURO</name>
<feature type="domain" description="GPI inositol-deacylase winged helix" evidence="1">
    <location>
        <begin position="18"/>
        <end position="90"/>
    </location>
</feature>
<protein>
    <recommendedName>
        <fullName evidence="1">GPI inositol-deacylase winged helix domain-containing protein</fullName>
    </recommendedName>
</protein>
<dbReference type="Pfam" id="PF22939">
    <property type="entry name" value="WHD_GPIID"/>
    <property type="match status" value="1"/>
</dbReference>
<dbReference type="InterPro" id="IPR054471">
    <property type="entry name" value="GPIID_WHD"/>
</dbReference>
<evidence type="ECO:0000313" key="2">
    <source>
        <dbReference type="EMBL" id="OQE00211.1"/>
    </source>
</evidence>
<comment type="caution">
    <text evidence="2">The sequence shown here is derived from an EMBL/GenBank/DDBJ whole genome shotgun (WGS) entry which is preliminary data.</text>
</comment>